<gene>
    <name evidence="3" type="ORF">ATOP_10950</name>
</gene>
<dbReference type="Gene3D" id="3.30.450.40">
    <property type="match status" value="1"/>
</dbReference>
<sequence length="761" mass="81356">MILGSNITATDTGGRIKAFCGLNAVFDILAMVDDAVAGYDASGRVIIANENLASLSGLTRQQLLGIDVNALFLPLSGIPNPHDRLPFPLDGSKATLLCRRPTEGTKVRVVVRARAMGDDGSFLLVARPTSVASAPEPDGPRPTSDVSVDGAALSSDEVAAVADADVRVASIGREGPADVVALMSELGGAVVSGDASGVRDMLVSELRDAVDADAGALYLAGSGGYALKSFTGDVDGREMPSYITSQDRLASLAGEVRHTLAFDRHRGLDGEVVLSEKATKEVHGAPELESLPLVSFFSVPIVYDATVVAVALVGWNAPHALHGHDAKVLDILALHHANELMTATLSARAHSNERVSNAASERLLHLEGLGEKATLLDYYDAFEAMAAAVGCSFMPIFKNLHQDTLFIKTPAGELVDFPFDVDMLRDDEWHYEDVHIWPFSKLATLRGWVSEKGIANDGVLVIMDRLVGESRGFLVTKDGGTALPSLSYTYFKRFVQDVHRLERRQTQRAQDALISHTLQSGLGNHLQHVEGLTAQAIYNSATETADVGGDFYDLIRLPGNRACVILGDVAGKGVQSASVSAAVRTALGAYSWEGLAPSHMVRSLNDFFLGFSRLETFATVFVGVIDVAEGTLTYCCAGHPPALLLHPAEQQTELLNVQSGVVGAFREMVYRDGHVRLRPGDELLLYTDGATEARGADGTFFGEMGLRDAVVRNIDLDVHDIPDKIMATLYEFTENRLDDDVAMMAVRFDGLDADSTAGAPS</sequence>
<organism evidence="3 4">
    <name type="scientific">Granulimonas faecalis</name>
    <dbReference type="NCBI Taxonomy" id="2894155"/>
    <lineage>
        <taxon>Bacteria</taxon>
        <taxon>Bacillati</taxon>
        <taxon>Actinomycetota</taxon>
        <taxon>Coriobacteriia</taxon>
        <taxon>Coriobacteriales</taxon>
        <taxon>Kribbibacteriaceae</taxon>
        <taxon>Granulimonas</taxon>
    </lineage>
</organism>
<reference evidence="3" key="1">
    <citation type="journal article" date="2022" name="Int. J. Syst. Evol. Microbiol.">
        <title>Granulimonas faecalis gen. nov., sp. nov., and Leptogranulimonas caecicola gen. nov., sp. nov., novel lactate-producing Atopobiaceae bacteria isolated from mouse intestines, and an emended description of the family Atopobiaceae.</title>
        <authorList>
            <person name="Morinaga K."/>
            <person name="Kusada H."/>
            <person name="Sakamoto S."/>
            <person name="Murakami T."/>
            <person name="Toyoda A."/>
            <person name="Mori H."/>
            <person name="Meng X.Y."/>
            <person name="Takashino M."/>
            <person name="Murotomi K."/>
            <person name="Tamaki H."/>
        </authorList>
    </citation>
    <scope>NUCLEOTIDE SEQUENCE</scope>
    <source>
        <strain evidence="3">OPF53</strain>
    </source>
</reference>
<evidence type="ECO:0000313" key="4">
    <source>
        <dbReference type="Proteomes" id="UP001055025"/>
    </source>
</evidence>
<dbReference type="RefSeq" id="WP_251173229.1">
    <property type="nucleotide sequence ID" value="NZ_BQKC01000001.1"/>
</dbReference>
<dbReference type="InterPro" id="IPR035965">
    <property type="entry name" value="PAS-like_dom_sf"/>
</dbReference>
<dbReference type="SUPFAM" id="SSF55785">
    <property type="entry name" value="PYP-like sensor domain (PAS domain)"/>
    <property type="match status" value="1"/>
</dbReference>
<dbReference type="PROSITE" id="PS50112">
    <property type="entry name" value="PAS"/>
    <property type="match status" value="1"/>
</dbReference>
<dbReference type="InterPro" id="IPR000014">
    <property type="entry name" value="PAS"/>
</dbReference>
<dbReference type="InterPro" id="IPR001932">
    <property type="entry name" value="PPM-type_phosphatase-like_dom"/>
</dbReference>
<dbReference type="Pfam" id="PF07228">
    <property type="entry name" value="SpoIIE"/>
    <property type="match status" value="1"/>
</dbReference>
<dbReference type="SUPFAM" id="SSF81606">
    <property type="entry name" value="PP2C-like"/>
    <property type="match status" value="1"/>
</dbReference>
<dbReference type="PANTHER" id="PTHR43156">
    <property type="entry name" value="STAGE II SPORULATION PROTEIN E-RELATED"/>
    <property type="match status" value="1"/>
</dbReference>
<dbReference type="Gene3D" id="3.60.40.10">
    <property type="entry name" value="PPM-type phosphatase domain"/>
    <property type="match status" value="1"/>
</dbReference>
<protein>
    <recommendedName>
        <fullName evidence="2">PAS domain-containing protein</fullName>
    </recommendedName>
</protein>
<dbReference type="InterPro" id="IPR029016">
    <property type="entry name" value="GAF-like_dom_sf"/>
</dbReference>
<dbReference type="EMBL" id="BQKC01000001">
    <property type="protein sequence ID" value="GJM55440.1"/>
    <property type="molecule type" value="Genomic_DNA"/>
</dbReference>
<dbReference type="GO" id="GO:0016791">
    <property type="term" value="F:phosphatase activity"/>
    <property type="evidence" value="ECO:0007669"/>
    <property type="project" value="TreeGrafter"/>
</dbReference>
<accession>A0AAV5B542</accession>
<dbReference type="SUPFAM" id="SSF55781">
    <property type="entry name" value="GAF domain-like"/>
    <property type="match status" value="1"/>
</dbReference>
<keyword evidence="4" id="KW-1185">Reference proteome</keyword>
<dbReference type="Proteomes" id="UP001055025">
    <property type="component" value="Unassembled WGS sequence"/>
</dbReference>
<dbReference type="PANTHER" id="PTHR43156:SF2">
    <property type="entry name" value="STAGE II SPORULATION PROTEIN E"/>
    <property type="match status" value="1"/>
</dbReference>
<evidence type="ECO:0000256" key="1">
    <source>
        <dbReference type="ARBA" id="ARBA00022801"/>
    </source>
</evidence>
<dbReference type="SMART" id="SM00331">
    <property type="entry name" value="PP2C_SIG"/>
    <property type="match status" value="1"/>
</dbReference>
<keyword evidence="1" id="KW-0378">Hydrolase</keyword>
<feature type="domain" description="PAS" evidence="2">
    <location>
        <begin position="28"/>
        <end position="65"/>
    </location>
</feature>
<dbReference type="InterPro" id="IPR052016">
    <property type="entry name" value="Bact_Sigma-Reg"/>
</dbReference>
<evidence type="ECO:0000313" key="3">
    <source>
        <dbReference type="EMBL" id="GJM55440.1"/>
    </source>
</evidence>
<comment type="caution">
    <text evidence="3">The sequence shown here is derived from an EMBL/GenBank/DDBJ whole genome shotgun (WGS) entry which is preliminary data.</text>
</comment>
<proteinExistence type="predicted"/>
<dbReference type="InterPro" id="IPR036457">
    <property type="entry name" value="PPM-type-like_dom_sf"/>
</dbReference>
<dbReference type="AlphaFoldDB" id="A0AAV5B542"/>
<name>A0AAV5B542_9ACTN</name>
<evidence type="ECO:0000259" key="2">
    <source>
        <dbReference type="PROSITE" id="PS50112"/>
    </source>
</evidence>